<name>A0A2K4WVT9_PSESX</name>
<evidence type="ECO:0000313" key="2">
    <source>
        <dbReference type="EMBL" id="SOS39992.1"/>
    </source>
</evidence>
<sequence>MKVFAVATVIVGMLCSGAAMAATGNELSDQCQALIKDPTPPSKYFASGVCVGYINGMIDGLHIARALSPDRVGVCFPDHGFTSFQAVKVVQRYLDTHPERLNEDAMILTSTAFKQAFPCK</sequence>
<dbReference type="Proteomes" id="UP000238095">
    <property type="component" value="Chromosome 1"/>
</dbReference>
<dbReference type="InterPro" id="IPR041238">
    <property type="entry name" value="Rap1a"/>
</dbReference>
<dbReference type="Gene3D" id="1.10.890.40">
    <property type="match status" value="1"/>
</dbReference>
<evidence type="ECO:0000313" key="3">
    <source>
        <dbReference type="Proteomes" id="UP000238095"/>
    </source>
</evidence>
<dbReference type="RefSeq" id="WP_060404201.1">
    <property type="nucleotide sequence ID" value="NZ_LT963409.1"/>
</dbReference>
<proteinExistence type="predicted"/>
<gene>
    <name evidence="2" type="ORF">CFBP3840_02949</name>
</gene>
<dbReference type="EMBL" id="LT963409">
    <property type="protein sequence ID" value="SOS39992.1"/>
    <property type="molecule type" value="Genomic_DNA"/>
</dbReference>
<organism evidence="2 3">
    <name type="scientific">Pseudomonas syringae</name>
    <dbReference type="NCBI Taxonomy" id="317"/>
    <lineage>
        <taxon>Bacteria</taxon>
        <taxon>Pseudomonadati</taxon>
        <taxon>Pseudomonadota</taxon>
        <taxon>Gammaproteobacteria</taxon>
        <taxon>Pseudomonadales</taxon>
        <taxon>Pseudomonadaceae</taxon>
        <taxon>Pseudomonas</taxon>
    </lineage>
</organism>
<protein>
    <recommendedName>
        <fullName evidence="1">Rap1a immunity protein domain-containing protein</fullName>
    </recommendedName>
</protein>
<feature type="domain" description="Rap1a immunity protein" evidence="1">
    <location>
        <begin position="23"/>
        <end position="119"/>
    </location>
</feature>
<reference evidence="2 3" key="1">
    <citation type="submission" date="2017-11" db="EMBL/GenBank/DDBJ databases">
        <authorList>
            <person name="Han C.G."/>
        </authorList>
    </citation>
    <scope>NUCLEOTIDE SEQUENCE [LARGE SCALE GENOMIC DNA]</scope>
    <source>
        <strain evidence="2">CFBP3840</strain>
    </source>
</reference>
<dbReference type="AlphaFoldDB" id="A0A2K4WVT9"/>
<evidence type="ECO:0000259" key="1">
    <source>
        <dbReference type="Pfam" id="PF18602"/>
    </source>
</evidence>
<accession>A0A2K4WVT9</accession>
<dbReference type="Pfam" id="PF18602">
    <property type="entry name" value="Rap1a"/>
    <property type="match status" value="1"/>
</dbReference>